<evidence type="ECO:0000256" key="1">
    <source>
        <dbReference type="SAM" id="Phobius"/>
    </source>
</evidence>
<reference evidence="2 3" key="1">
    <citation type="submission" date="2016-11" db="EMBL/GenBank/DDBJ databases">
        <authorList>
            <person name="Jaros S."/>
            <person name="Januszkiewicz K."/>
            <person name="Wedrychowicz H."/>
        </authorList>
    </citation>
    <scope>NUCLEOTIDE SEQUENCE [LARGE SCALE GENOMIC DNA]</scope>
    <source>
        <strain evidence="2 3">DSM 17918</strain>
    </source>
</reference>
<dbReference type="PANTHER" id="PTHR34821">
    <property type="entry name" value="INNER MEMBRANE PROTEIN YDCZ"/>
    <property type="match status" value="1"/>
</dbReference>
<feature type="transmembrane region" description="Helical" evidence="1">
    <location>
        <begin position="37"/>
        <end position="57"/>
    </location>
</feature>
<evidence type="ECO:0000313" key="2">
    <source>
        <dbReference type="EMBL" id="SHF34832.1"/>
    </source>
</evidence>
<name>A0A1M5AY42_9THEO</name>
<dbReference type="Proteomes" id="UP000184088">
    <property type="component" value="Unassembled WGS sequence"/>
</dbReference>
<dbReference type="GO" id="GO:0005886">
    <property type="term" value="C:plasma membrane"/>
    <property type="evidence" value="ECO:0007669"/>
    <property type="project" value="TreeGrafter"/>
</dbReference>
<dbReference type="PANTHER" id="PTHR34821:SF2">
    <property type="entry name" value="INNER MEMBRANE PROTEIN YDCZ"/>
    <property type="match status" value="1"/>
</dbReference>
<dbReference type="STRING" id="1121256.SAMN02746089_01731"/>
<protein>
    <submittedName>
        <fullName evidence="2">Transporter family-2 protein</fullName>
    </submittedName>
</protein>
<feature type="transmembrane region" description="Helical" evidence="1">
    <location>
        <begin position="124"/>
        <end position="142"/>
    </location>
</feature>
<feature type="transmembrane region" description="Helical" evidence="1">
    <location>
        <begin position="97"/>
        <end position="117"/>
    </location>
</feature>
<organism evidence="2 3">
    <name type="scientific">Caldanaerobius fijiensis DSM 17918</name>
    <dbReference type="NCBI Taxonomy" id="1121256"/>
    <lineage>
        <taxon>Bacteria</taxon>
        <taxon>Bacillati</taxon>
        <taxon>Bacillota</taxon>
        <taxon>Clostridia</taxon>
        <taxon>Thermoanaerobacterales</taxon>
        <taxon>Thermoanaerobacteraceae</taxon>
        <taxon>Caldanaerobius</taxon>
    </lineage>
</organism>
<sequence>MKWIFYIGAILVGIALGFQSPMNSALGKLTNPKNSAVLNNLLGLAILVLISTSDGSIRQFGSLFKAPIYLLLGGVLGATIVYLSIVVIPVIGAATFASIIVTVQMVVTIFIDHYGLFGLPKTPVNWYRIIGVIFMLIGIRLIKRF</sequence>
<evidence type="ECO:0000313" key="3">
    <source>
        <dbReference type="Proteomes" id="UP000184088"/>
    </source>
</evidence>
<proteinExistence type="predicted"/>
<dbReference type="RefSeq" id="WP_073344092.1">
    <property type="nucleotide sequence ID" value="NZ_FQVH01000019.1"/>
</dbReference>
<keyword evidence="1" id="KW-0812">Transmembrane</keyword>
<dbReference type="AlphaFoldDB" id="A0A1M5AY42"/>
<keyword evidence="3" id="KW-1185">Reference proteome</keyword>
<dbReference type="InterPro" id="IPR006750">
    <property type="entry name" value="YdcZ"/>
</dbReference>
<keyword evidence="1" id="KW-0472">Membrane</keyword>
<accession>A0A1M5AY42</accession>
<gene>
    <name evidence="2" type="ORF">SAMN02746089_01731</name>
</gene>
<dbReference type="EMBL" id="FQVH01000019">
    <property type="protein sequence ID" value="SHF34832.1"/>
    <property type="molecule type" value="Genomic_DNA"/>
</dbReference>
<dbReference type="Pfam" id="PF04657">
    <property type="entry name" value="DMT_YdcZ"/>
    <property type="match status" value="1"/>
</dbReference>
<dbReference type="OrthoDB" id="9789346at2"/>
<keyword evidence="1" id="KW-1133">Transmembrane helix</keyword>
<feature type="transmembrane region" description="Helical" evidence="1">
    <location>
        <begin position="69"/>
        <end position="91"/>
    </location>
</feature>